<dbReference type="OrthoDB" id="187395at2"/>
<keyword evidence="3 9" id="KW-0813">Transport</keyword>
<evidence type="ECO:0000256" key="3">
    <source>
        <dbReference type="ARBA" id="ARBA00022448"/>
    </source>
</evidence>
<evidence type="ECO:0000256" key="1">
    <source>
        <dbReference type="ARBA" id="ARBA00004651"/>
    </source>
</evidence>
<feature type="transmembrane region" description="Helical" evidence="9">
    <location>
        <begin position="182"/>
        <end position="204"/>
    </location>
</feature>
<feature type="domain" description="ABC transmembrane type-1" evidence="10">
    <location>
        <begin position="69"/>
        <end position="261"/>
    </location>
</feature>
<dbReference type="AlphaFoldDB" id="A0A0W1AWD7"/>
<dbReference type="InterPro" id="IPR035906">
    <property type="entry name" value="MetI-like_sf"/>
</dbReference>
<name>A0A0W1AWD7_9BACL</name>
<feature type="transmembrane region" description="Helical" evidence="9">
    <location>
        <begin position="12"/>
        <end position="30"/>
    </location>
</feature>
<dbReference type="EMBL" id="LCZJ02000026">
    <property type="protein sequence ID" value="KTD85673.1"/>
    <property type="molecule type" value="Genomic_DNA"/>
</dbReference>
<comment type="caution">
    <text evidence="11">The sequence shown here is derived from an EMBL/GenBank/DDBJ whole genome shotgun (WGS) entry which is preliminary data.</text>
</comment>
<dbReference type="CDD" id="cd06261">
    <property type="entry name" value="TM_PBP2"/>
    <property type="match status" value="1"/>
</dbReference>
<organism evidence="11 12">
    <name type="scientific">Paenibacillus etheri</name>
    <dbReference type="NCBI Taxonomy" id="1306852"/>
    <lineage>
        <taxon>Bacteria</taxon>
        <taxon>Bacillati</taxon>
        <taxon>Bacillota</taxon>
        <taxon>Bacilli</taxon>
        <taxon>Bacillales</taxon>
        <taxon>Paenibacillaceae</taxon>
        <taxon>Paenibacillus</taxon>
    </lineage>
</organism>
<feature type="transmembrane region" description="Helical" evidence="9">
    <location>
        <begin position="73"/>
        <end position="94"/>
    </location>
</feature>
<feature type="transmembrane region" description="Helical" evidence="9">
    <location>
        <begin position="106"/>
        <end position="126"/>
    </location>
</feature>
<proteinExistence type="inferred from homology"/>
<dbReference type="GO" id="GO:0055085">
    <property type="term" value="P:transmembrane transport"/>
    <property type="evidence" value="ECO:0007669"/>
    <property type="project" value="InterPro"/>
</dbReference>
<evidence type="ECO:0000259" key="10">
    <source>
        <dbReference type="PROSITE" id="PS50928"/>
    </source>
</evidence>
<dbReference type="PANTHER" id="PTHR32243">
    <property type="entry name" value="MALTOSE TRANSPORT SYSTEM PERMEASE-RELATED"/>
    <property type="match status" value="1"/>
</dbReference>
<comment type="subcellular location">
    <subcellularLocation>
        <location evidence="1 9">Cell membrane</location>
        <topology evidence="1 9">Multi-pass membrane protein</topology>
    </subcellularLocation>
</comment>
<protein>
    <submittedName>
        <fullName evidence="11">Sugar ABC transporter permease</fullName>
    </submittedName>
</protein>
<evidence type="ECO:0000313" key="11">
    <source>
        <dbReference type="EMBL" id="KTD85673.1"/>
    </source>
</evidence>
<evidence type="ECO:0000313" key="12">
    <source>
        <dbReference type="Proteomes" id="UP000054709"/>
    </source>
</evidence>
<comment type="similarity">
    <text evidence="2">Belongs to the binding-protein-dependent transport system permease family. MalFG subfamily.</text>
</comment>
<feature type="transmembrane region" description="Helical" evidence="9">
    <location>
        <begin position="240"/>
        <end position="261"/>
    </location>
</feature>
<reference evidence="11 12" key="1">
    <citation type="journal article" date="2015" name="Int. Biodeterior. Biodegradation">
        <title>Physiological and genetic screening methods for the isolation of methyl tert-butyl ether-degrading bacteria for bioremediation purposes.</title>
        <authorList>
            <person name="Guisado I.M."/>
            <person name="Purswani J."/>
            <person name="Gonzalez Lopez J."/>
            <person name="Pozo C."/>
        </authorList>
    </citation>
    <scope>NUCLEOTIDE SEQUENCE [LARGE SCALE GENOMIC DNA]</scope>
    <source>
        <strain evidence="11 12">SH7</strain>
    </source>
</reference>
<dbReference type="Proteomes" id="UP000054709">
    <property type="component" value="Unassembled WGS sequence"/>
</dbReference>
<dbReference type="Pfam" id="PF00528">
    <property type="entry name" value="BPD_transp_1"/>
    <property type="match status" value="1"/>
</dbReference>
<gene>
    <name evidence="11" type="ORF">UQ64_19460</name>
</gene>
<evidence type="ECO:0000256" key="2">
    <source>
        <dbReference type="ARBA" id="ARBA00009047"/>
    </source>
</evidence>
<dbReference type="InterPro" id="IPR050901">
    <property type="entry name" value="BP-dep_ABC_trans_perm"/>
</dbReference>
<accession>A0A0W1AWD7</accession>
<evidence type="ECO:0000256" key="6">
    <source>
        <dbReference type="ARBA" id="ARBA00022692"/>
    </source>
</evidence>
<feature type="transmembrane region" description="Helical" evidence="9">
    <location>
        <begin position="138"/>
        <end position="161"/>
    </location>
</feature>
<evidence type="ECO:0000256" key="5">
    <source>
        <dbReference type="ARBA" id="ARBA00022597"/>
    </source>
</evidence>
<dbReference type="InterPro" id="IPR000515">
    <property type="entry name" value="MetI-like"/>
</dbReference>
<evidence type="ECO:0000256" key="4">
    <source>
        <dbReference type="ARBA" id="ARBA00022475"/>
    </source>
</evidence>
<dbReference type="Gene3D" id="1.10.3720.10">
    <property type="entry name" value="MetI-like"/>
    <property type="match status" value="1"/>
</dbReference>
<keyword evidence="7 9" id="KW-1133">Transmembrane helix</keyword>
<sequence>MNNKPKRRILPHVILMAYVLSVLYPLWFVVVSSMKNNTEMFNDPWGLPPSWNLTNYASVLSNSLVIRNFMNSMFIGLIATVTTILLSTAIAYALTRMKFKSLNRIVYGLLLLSLLIPPASLLIPLYTMIQELGLYNTYFALIIPYAAFGIPLTVFVVSAFLKSIPLELEEAGVMDGLTTYGILLRVIIPLTMPTLVTVFILNFINNWNEYIMASLFLSSQELRTMPVAVVAFADKFNMNYGALTASIAISIFPVILMYSFFQKSIIEGVTAGSVKG</sequence>
<evidence type="ECO:0000256" key="7">
    <source>
        <dbReference type="ARBA" id="ARBA00022989"/>
    </source>
</evidence>
<dbReference type="SUPFAM" id="SSF161098">
    <property type="entry name" value="MetI-like"/>
    <property type="match status" value="1"/>
</dbReference>
<keyword evidence="4" id="KW-1003">Cell membrane</keyword>
<dbReference type="PROSITE" id="PS50928">
    <property type="entry name" value="ABC_TM1"/>
    <property type="match status" value="1"/>
</dbReference>
<dbReference type="GO" id="GO:0005886">
    <property type="term" value="C:plasma membrane"/>
    <property type="evidence" value="ECO:0007669"/>
    <property type="project" value="UniProtKB-SubCell"/>
</dbReference>
<dbReference type="PANTHER" id="PTHR32243:SF50">
    <property type="entry name" value="MALTOSE_MALTODEXTRIN TRANSPORT SYSTEM PERMEASE PROTEIN MALG"/>
    <property type="match status" value="1"/>
</dbReference>
<keyword evidence="6 9" id="KW-0812">Transmembrane</keyword>
<keyword evidence="12" id="KW-1185">Reference proteome</keyword>
<keyword evidence="5" id="KW-0762">Sugar transport</keyword>
<dbReference type="RefSeq" id="WP_060624514.1">
    <property type="nucleotide sequence ID" value="NZ_LCZJ02000026.1"/>
</dbReference>
<evidence type="ECO:0000256" key="9">
    <source>
        <dbReference type="RuleBase" id="RU363032"/>
    </source>
</evidence>
<evidence type="ECO:0000256" key="8">
    <source>
        <dbReference type="ARBA" id="ARBA00023136"/>
    </source>
</evidence>
<keyword evidence="8 9" id="KW-0472">Membrane</keyword>